<dbReference type="Pfam" id="PF01263">
    <property type="entry name" value="Aldose_epim"/>
    <property type="match status" value="1"/>
</dbReference>
<dbReference type="InterPro" id="IPR008183">
    <property type="entry name" value="Aldose_1/G6P_1-epimerase"/>
</dbReference>
<keyword evidence="6 8" id="KW-0413">Isomerase</keyword>
<gene>
    <name evidence="12" type="ORF">EV201_0121</name>
</gene>
<dbReference type="InterPro" id="IPR047215">
    <property type="entry name" value="Galactose_mutarotase-like"/>
</dbReference>
<protein>
    <recommendedName>
        <fullName evidence="8">Aldose 1-epimerase</fullName>
        <ecNumber evidence="8">5.1.3.3</ecNumber>
    </recommendedName>
</protein>
<evidence type="ECO:0000256" key="7">
    <source>
        <dbReference type="ARBA" id="ARBA00023277"/>
    </source>
</evidence>
<dbReference type="InterPro" id="IPR014718">
    <property type="entry name" value="GH-type_carb-bd"/>
</dbReference>
<evidence type="ECO:0000256" key="11">
    <source>
        <dbReference type="PIRSR" id="PIRSR005096-3"/>
    </source>
</evidence>
<evidence type="ECO:0000256" key="9">
    <source>
        <dbReference type="PIRSR" id="PIRSR005096-1"/>
    </source>
</evidence>
<comment type="subunit">
    <text evidence="4">Monomer.</text>
</comment>
<name>A0A4Q7VHE4_9BACT</name>
<organism evidence="12 13">
    <name type="scientific">Ancylomarina subtilis</name>
    <dbReference type="NCBI Taxonomy" id="1639035"/>
    <lineage>
        <taxon>Bacteria</taxon>
        <taxon>Pseudomonadati</taxon>
        <taxon>Bacteroidota</taxon>
        <taxon>Bacteroidia</taxon>
        <taxon>Marinilabiliales</taxon>
        <taxon>Marinifilaceae</taxon>
        <taxon>Ancylomarina</taxon>
    </lineage>
</organism>
<dbReference type="GO" id="GO:0033499">
    <property type="term" value="P:galactose catabolic process via UDP-galactose, Leloir pathway"/>
    <property type="evidence" value="ECO:0007669"/>
    <property type="project" value="TreeGrafter"/>
</dbReference>
<feature type="binding site" evidence="10">
    <location>
        <position position="242"/>
    </location>
    <ligand>
        <name>beta-D-galactose</name>
        <dbReference type="ChEBI" id="CHEBI:27667"/>
    </ligand>
</feature>
<feature type="active site" description="Proton donor" evidence="9">
    <location>
        <position position="178"/>
    </location>
</feature>
<dbReference type="GO" id="GO:0030246">
    <property type="term" value="F:carbohydrate binding"/>
    <property type="evidence" value="ECO:0007669"/>
    <property type="project" value="InterPro"/>
</dbReference>
<dbReference type="CDD" id="cd09019">
    <property type="entry name" value="galactose_mutarotase_like"/>
    <property type="match status" value="1"/>
</dbReference>
<comment type="caution">
    <text evidence="12">The sequence shown here is derived from an EMBL/GenBank/DDBJ whole genome shotgun (WGS) entry which is preliminary data.</text>
</comment>
<evidence type="ECO:0000256" key="10">
    <source>
        <dbReference type="PIRSR" id="PIRSR005096-2"/>
    </source>
</evidence>
<comment type="catalytic activity">
    <reaction evidence="8">
        <text>alpha-D-glucose = beta-D-glucose</text>
        <dbReference type="Rhea" id="RHEA:10264"/>
        <dbReference type="ChEBI" id="CHEBI:15903"/>
        <dbReference type="ChEBI" id="CHEBI:17925"/>
        <dbReference type="EC" id="5.1.3.3"/>
    </reaction>
</comment>
<dbReference type="SUPFAM" id="SSF74650">
    <property type="entry name" value="Galactose mutarotase-like"/>
    <property type="match status" value="1"/>
</dbReference>
<feature type="binding site" evidence="11">
    <location>
        <begin position="178"/>
        <end position="180"/>
    </location>
    <ligand>
        <name>beta-D-galactose</name>
        <dbReference type="ChEBI" id="CHEBI:27667"/>
    </ligand>
</feature>
<evidence type="ECO:0000313" key="12">
    <source>
        <dbReference type="EMBL" id="RZT95501.1"/>
    </source>
</evidence>
<dbReference type="UniPathway" id="UPA00242"/>
<evidence type="ECO:0000256" key="3">
    <source>
        <dbReference type="ARBA" id="ARBA00006206"/>
    </source>
</evidence>
<dbReference type="EMBL" id="SHKN01000001">
    <property type="protein sequence ID" value="RZT95501.1"/>
    <property type="molecule type" value="Genomic_DNA"/>
</dbReference>
<comment type="similarity">
    <text evidence="3 8">Belongs to the aldose epimerase family.</text>
</comment>
<dbReference type="InterPro" id="IPR011013">
    <property type="entry name" value="Gal_mutarotase_sf_dom"/>
</dbReference>
<evidence type="ECO:0000256" key="4">
    <source>
        <dbReference type="ARBA" id="ARBA00011245"/>
    </source>
</evidence>
<comment type="pathway">
    <text evidence="2 8">Carbohydrate metabolism; hexose metabolism.</text>
</comment>
<proteinExistence type="inferred from homology"/>
<dbReference type="NCBIfam" id="NF008277">
    <property type="entry name" value="PRK11055.1"/>
    <property type="match status" value="1"/>
</dbReference>
<evidence type="ECO:0000256" key="8">
    <source>
        <dbReference type="PIRNR" id="PIRNR005096"/>
    </source>
</evidence>
<sequence>MIQTQAFSQTNPTVKLFVITNKNGVCAKITNYGAILTSLKLPLKSEDREVVLGFDSLEDYQSEVYLKDYPYFGAIIGRFANRINQGKVTIAGKGIQLPTNHGKHLLHGGHSGFDKQIWEAEILSESKLQLSLHSKDGDQNFPGNMKINVIYELNNDNELAIYYSATCDKTCPINLTSHTYFNFTGGKENILNHELQIDSDKIIETNYELIPTGNFAEVKNSTYDFNSKKKLNRDIAIIENYDDCYVLKTEGETLMKVAELYEEKSNIRMDISTDFAGLQVYTGKFINVERNDKFGPFSGIALETQDFPDAPNQTNFPHGLIHPGEVYEHQTRYQFHF</sequence>
<evidence type="ECO:0000256" key="5">
    <source>
        <dbReference type="ARBA" id="ARBA00022837"/>
    </source>
</evidence>
<dbReference type="PANTHER" id="PTHR10091">
    <property type="entry name" value="ALDOSE-1-EPIMERASE"/>
    <property type="match status" value="1"/>
</dbReference>
<evidence type="ECO:0000313" key="13">
    <source>
        <dbReference type="Proteomes" id="UP000293562"/>
    </source>
</evidence>
<evidence type="ECO:0000256" key="6">
    <source>
        <dbReference type="ARBA" id="ARBA00023235"/>
    </source>
</evidence>
<keyword evidence="7 8" id="KW-0119">Carbohydrate metabolism</keyword>
<dbReference type="RefSeq" id="WP_130305464.1">
    <property type="nucleotide sequence ID" value="NZ_SHKN01000001.1"/>
</dbReference>
<dbReference type="OrthoDB" id="9779408at2"/>
<dbReference type="EC" id="5.1.3.3" evidence="8"/>
<reference evidence="12 13" key="1">
    <citation type="submission" date="2019-02" db="EMBL/GenBank/DDBJ databases">
        <title>Genomic Encyclopedia of Type Strains, Phase IV (KMG-IV): sequencing the most valuable type-strain genomes for metagenomic binning, comparative biology and taxonomic classification.</title>
        <authorList>
            <person name="Goeker M."/>
        </authorList>
    </citation>
    <scope>NUCLEOTIDE SEQUENCE [LARGE SCALE GENOMIC DNA]</scope>
    <source>
        <strain evidence="12 13">DSM 28825</strain>
    </source>
</reference>
<feature type="active site" description="Proton acceptor" evidence="9">
    <location>
        <position position="303"/>
    </location>
</feature>
<keyword evidence="5" id="KW-0106">Calcium</keyword>
<dbReference type="PANTHER" id="PTHR10091:SF0">
    <property type="entry name" value="GALACTOSE MUTAROTASE"/>
    <property type="match status" value="1"/>
</dbReference>
<dbReference type="GO" id="GO:0004034">
    <property type="term" value="F:aldose 1-epimerase activity"/>
    <property type="evidence" value="ECO:0007669"/>
    <property type="project" value="UniProtKB-EC"/>
</dbReference>
<evidence type="ECO:0000256" key="1">
    <source>
        <dbReference type="ARBA" id="ARBA00001913"/>
    </source>
</evidence>
<dbReference type="AlphaFoldDB" id="A0A4Q7VHE4"/>
<feature type="binding site" evidence="11">
    <location>
        <begin position="81"/>
        <end position="82"/>
    </location>
    <ligand>
        <name>beta-D-galactose</name>
        <dbReference type="ChEBI" id="CHEBI:27667"/>
    </ligand>
</feature>
<dbReference type="Gene3D" id="2.70.98.10">
    <property type="match status" value="1"/>
</dbReference>
<dbReference type="PIRSF" id="PIRSF005096">
    <property type="entry name" value="GALM"/>
    <property type="match status" value="1"/>
</dbReference>
<dbReference type="InterPro" id="IPR015443">
    <property type="entry name" value="Aldose_1-epimerase"/>
</dbReference>
<dbReference type="GO" id="GO:0006006">
    <property type="term" value="P:glucose metabolic process"/>
    <property type="evidence" value="ECO:0007669"/>
    <property type="project" value="TreeGrafter"/>
</dbReference>
<dbReference type="Proteomes" id="UP000293562">
    <property type="component" value="Unassembled WGS sequence"/>
</dbReference>
<comment type="cofactor">
    <cofactor evidence="1">
        <name>Ca(2+)</name>
        <dbReference type="ChEBI" id="CHEBI:29108"/>
    </cofactor>
</comment>
<keyword evidence="13" id="KW-1185">Reference proteome</keyword>
<evidence type="ECO:0000256" key="2">
    <source>
        <dbReference type="ARBA" id="ARBA00005028"/>
    </source>
</evidence>
<accession>A0A4Q7VHE4</accession>